<gene>
    <name evidence="1" type="ORF">PGB34_02455</name>
</gene>
<reference evidence="1" key="1">
    <citation type="submission" date="2023-01" db="EMBL/GenBank/DDBJ databases">
        <title>Xenophilus mangrovi sp. nov., isolated from soil of Mangrove nature reserve.</title>
        <authorList>
            <person name="Xu S."/>
            <person name="Liu Z."/>
            <person name="Xu Y."/>
        </authorList>
    </citation>
    <scope>NUCLEOTIDE SEQUENCE</scope>
    <source>
        <strain evidence="1">YW8</strain>
    </source>
</reference>
<dbReference type="AlphaFoldDB" id="A0AAE3N3Q1"/>
<evidence type="ECO:0000313" key="1">
    <source>
        <dbReference type="EMBL" id="MDA7415215.1"/>
    </source>
</evidence>
<dbReference type="EMBL" id="JAQIPB010000001">
    <property type="protein sequence ID" value="MDA7415215.1"/>
    <property type="molecule type" value="Genomic_DNA"/>
</dbReference>
<dbReference type="RefSeq" id="WP_271426476.1">
    <property type="nucleotide sequence ID" value="NZ_JAQIPB010000001.1"/>
</dbReference>
<name>A0AAE3N3Q1_9BURK</name>
<keyword evidence="2" id="KW-1185">Reference proteome</keyword>
<accession>A0AAE3N3Q1</accession>
<proteinExistence type="predicted"/>
<comment type="caution">
    <text evidence="1">The sequence shown here is derived from an EMBL/GenBank/DDBJ whole genome shotgun (WGS) entry which is preliminary data.</text>
</comment>
<sequence length="129" mass="14122">MKTDWNLVRSMMNAAIDACEALEMAGYDEPHRPLKLSNGQATVYDLVVSAWTLPESMRYQIIRARHDAGTGAPYVQESARILVNMAQAAAELAGAPTPQPVAQPLQHMIEWYDKAMPELRAAIARGSAA</sequence>
<dbReference type="Proteomes" id="UP001212602">
    <property type="component" value="Unassembled WGS sequence"/>
</dbReference>
<organism evidence="1 2">
    <name type="scientific">Xenophilus arseniciresistens</name>
    <dbReference type="NCBI Taxonomy" id="1283306"/>
    <lineage>
        <taxon>Bacteria</taxon>
        <taxon>Pseudomonadati</taxon>
        <taxon>Pseudomonadota</taxon>
        <taxon>Betaproteobacteria</taxon>
        <taxon>Burkholderiales</taxon>
        <taxon>Comamonadaceae</taxon>
        <taxon>Xenophilus</taxon>
    </lineage>
</organism>
<protein>
    <submittedName>
        <fullName evidence="1">Uncharacterized protein</fullName>
    </submittedName>
</protein>
<evidence type="ECO:0000313" key="2">
    <source>
        <dbReference type="Proteomes" id="UP001212602"/>
    </source>
</evidence>